<dbReference type="PANTHER" id="PTHR11447:SF16">
    <property type="entry name" value="P53 PROTEIN LONG FORM VARIANT 1"/>
    <property type="match status" value="1"/>
</dbReference>
<dbReference type="InterPro" id="IPR008967">
    <property type="entry name" value="p53-like_TF_DNA-bd_sf"/>
</dbReference>
<feature type="binding site" evidence="11">
    <location>
        <position position="206"/>
    </location>
    <ligand>
        <name>Zn(2+)</name>
        <dbReference type="ChEBI" id="CHEBI:29105"/>
    </ligand>
</feature>
<dbReference type="InterPro" id="IPR011615">
    <property type="entry name" value="p53_DNA-bd"/>
</dbReference>
<dbReference type="AlphaFoldDB" id="A0A7R8WE64"/>
<dbReference type="GO" id="GO:0006915">
    <property type="term" value="P:apoptotic process"/>
    <property type="evidence" value="ECO:0007669"/>
    <property type="project" value="UniProtKB-KW"/>
</dbReference>
<keyword evidence="10" id="KW-0539">Nucleus</keyword>
<evidence type="ECO:0000256" key="6">
    <source>
        <dbReference type="ARBA" id="ARBA00023015"/>
    </source>
</evidence>
<evidence type="ECO:0000256" key="11">
    <source>
        <dbReference type="PIRSR" id="PIRSR602117-1"/>
    </source>
</evidence>
<evidence type="ECO:0000256" key="4">
    <source>
        <dbReference type="ARBA" id="ARBA00022723"/>
    </source>
</evidence>
<feature type="domain" description="p53 DNA-binding" evidence="13">
    <location>
        <begin position="118"/>
        <end position="253"/>
    </location>
</feature>
<name>A0A7R8WE64_9CRUS</name>
<evidence type="ECO:0000256" key="9">
    <source>
        <dbReference type="ARBA" id="ARBA00023163"/>
    </source>
</evidence>
<dbReference type="EMBL" id="OB662014">
    <property type="protein sequence ID" value="CAD7229339.1"/>
    <property type="molecule type" value="Genomic_DNA"/>
</dbReference>
<evidence type="ECO:0000256" key="8">
    <source>
        <dbReference type="ARBA" id="ARBA00023159"/>
    </source>
</evidence>
<feature type="region of interest" description="Disordered" evidence="12">
    <location>
        <begin position="610"/>
        <end position="629"/>
    </location>
</feature>
<proteinExistence type="inferred from homology"/>
<dbReference type="InterPro" id="IPR017946">
    <property type="entry name" value="PLC-like_Pdiesterase_TIM-brl"/>
</dbReference>
<evidence type="ECO:0000256" key="3">
    <source>
        <dbReference type="ARBA" id="ARBA00022703"/>
    </source>
</evidence>
<protein>
    <recommendedName>
        <fullName evidence="13">p53 DNA-binding domain-containing protein</fullName>
    </recommendedName>
</protein>
<dbReference type="PANTHER" id="PTHR11447">
    <property type="entry name" value="CELLULAR TUMOR ANTIGEN P53"/>
    <property type="match status" value="1"/>
</dbReference>
<dbReference type="InterPro" id="IPR012346">
    <property type="entry name" value="p53/RUNT-type_TF_DNA-bd_sf"/>
</dbReference>
<dbReference type="PRINTS" id="PR00386">
    <property type="entry name" value="P53SUPPRESSR"/>
</dbReference>
<evidence type="ECO:0000256" key="1">
    <source>
        <dbReference type="ARBA" id="ARBA00004123"/>
    </source>
</evidence>
<dbReference type="GO" id="GO:0005634">
    <property type="term" value="C:nucleus"/>
    <property type="evidence" value="ECO:0007669"/>
    <property type="project" value="UniProtKB-SubCell"/>
</dbReference>
<evidence type="ECO:0000256" key="7">
    <source>
        <dbReference type="ARBA" id="ARBA00023125"/>
    </source>
</evidence>
<keyword evidence="8" id="KW-0010">Activator</keyword>
<feature type="compositionally biased region" description="Basic and acidic residues" evidence="12">
    <location>
        <begin position="610"/>
        <end position="625"/>
    </location>
</feature>
<keyword evidence="6" id="KW-0805">Transcription regulation</keyword>
<dbReference type="Gene3D" id="3.20.20.190">
    <property type="entry name" value="Phosphatidylinositol (PI) phosphodiesterase"/>
    <property type="match status" value="2"/>
</dbReference>
<organism evidence="14">
    <name type="scientific">Cyprideis torosa</name>
    <dbReference type="NCBI Taxonomy" id="163714"/>
    <lineage>
        <taxon>Eukaryota</taxon>
        <taxon>Metazoa</taxon>
        <taxon>Ecdysozoa</taxon>
        <taxon>Arthropoda</taxon>
        <taxon>Crustacea</taxon>
        <taxon>Oligostraca</taxon>
        <taxon>Ostracoda</taxon>
        <taxon>Podocopa</taxon>
        <taxon>Podocopida</taxon>
        <taxon>Cytherocopina</taxon>
        <taxon>Cytheroidea</taxon>
        <taxon>Cytherideidae</taxon>
        <taxon>Cyprideis</taxon>
    </lineage>
</organism>
<dbReference type="InterPro" id="IPR002117">
    <property type="entry name" value="p53_tumour_suppressor"/>
</dbReference>
<evidence type="ECO:0000256" key="5">
    <source>
        <dbReference type="ARBA" id="ARBA00022833"/>
    </source>
</evidence>
<evidence type="ECO:0000256" key="10">
    <source>
        <dbReference type="ARBA" id="ARBA00023242"/>
    </source>
</evidence>
<feature type="binding site" evidence="11">
    <location>
        <position position="202"/>
    </location>
    <ligand>
        <name>Zn(2+)</name>
        <dbReference type="ChEBI" id="CHEBI:29105"/>
    </ligand>
</feature>
<dbReference type="GO" id="GO:0000981">
    <property type="term" value="F:DNA-binding transcription factor activity, RNA polymerase II-specific"/>
    <property type="evidence" value="ECO:0007669"/>
    <property type="project" value="TreeGrafter"/>
</dbReference>
<keyword evidence="3" id="KW-0053">Apoptosis</keyword>
<dbReference type="GO" id="GO:0006629">
    <property type="term" value="P:lipid metabolic process"/>
    <property type="evidence" value="ECO:0007669"/>
    <property type="project" value="InterPro"/>
</dbReference>
<feature type="region of interest" description="Disordered" evidence="12">
    <location>
        <begin position="832"/>
        <end position="860"/>
    </location>
</feature>
<dbReference type="GO" id="GO:0000978">
    <property type="term" value="F:RNA polymerase II cis-regulatory region sequence-specific DNA binding"/>
    <property type="evidence" value="ECO:0007669"/>
    <property type="project" value="TreeGrafter"/>
</dbReference>
<gene>
    <name evidence="14" type="ORF">CTOB1V02_LOCUS7211</name>
</gene>
<keyword evidence="5 11" id="KW-0862">Zinc</keyword>
<dbReference type="OrthoDB" id="5915660at2759"/>
<reference evidence="14" key="1">
    <citation type="submission" date="2020-11" db="EMBL/GenBank/DDBJ databases">
        <authorList>
            <person name="Tran Van P."/>
        </authorList>
    </citation>
    <scope>NUCLEOTIDE SEQUENCE</scope>
</reference>
<feature type="region of interest" description="Disordered" evidence="12">
    <location>
        <begin position="636"/>
        <end position="675"/>
    </location>
</feature>
<dbReference type="Gene3D" id="2.60.40.720">
    <property type="match status" value="1"/>
</dbReference>
<comment type="subcellular location">
    <subcellularLocation>
        <location evidence="1">Nucleus</location>
    </subcellularLocation>
</comment>
<sequence>MSSQQVPMSSAHLPAQDTSVMTCSPEEYQSHAHYLPTSSTQDITQATQYPSVSVSVTSSCSMGPLKIEPSEGASNIIPDPLEVMSWTPNYNAVSDDFPGSLGFTASVEGPPTQNYVVNDPQKLFLRVFPKYTDANHVNQPVLPCPSHRDDKMPAYVLTTDEVGAHAPVRQMCWEQTRATLCFALQFQPYHHQKQSARLKFLCNSSCSGGMDRRSLQLVFVLEDEGGNEKGRKSINVRICACPSRDVTKEEEKMAGSWLLDGQPSSMLSPPYSYIRSPSEHTPLAVPTPVATSPPISANNEGFFSYPSGEVKSCAGLTPVVPLPPGDHLHLQIMALLLNFRQKCLEEVPQTRALDPRANGQNVNEPPLALEPGAVLPPDGSEDWFRSHSPSYLLPNAPTTVRHASLLDMEHWMAQLPLPLHYVPLSYLAIPGTHDSFTYSLDRTGPIAPVMLQTMLDPYLAPPPERYEDLTLAALRGENTRVIVIYRNSLGVKLYPKLWPSLLAPNPWPNTDDDKKLLRCLDQYLQRRRPDLLFIAQGILTPSFWYILARPLGTIRGTVAHQANKALRKWLPQQRSGQGGVNIVIADFVNERLRTFTDELRPVDEETCPYDTERKAISRSEQDISRRKSHPRLSLAGSLHSVSSQASQDKSRRVSASPCEKAKTEGKEMKESQVDDSDRIIFNFDDSMTEKTEPPGTPKVSWKKKALVWYFLICGNVQRVATQTTNVPLGKANPSLLFLNEMTNALQFLLAHDGVHPHPMGPLPPGVSRLPPGVTFPNANSPPVANSLSGTGPDCFHYYICLRPYEVGLTYVDFDHQILLLECLKRIASTRDDDSETKFPNYPKFTGKNEKQTEVTANSSP</sequence>
<keyword evidence="9" id="KW-0804">Transcription</keyword>
<evidence type="ECO:0000256" key="2">
    <source>
        <dbReference type="ARBA" id="ARBA00006167"/>
    </source>
</evidence>
<accession>A0A7R8WE64</accession>
<evidence type="ECO:0000259" key="13">
    <source>
        <dbReference type="Pfam" id="PF00870"/>
    </source>
</evidence>
<dbReference type="SUPFAM" id="SSF51695">
    <property type="entry name" value="PLC-like phosphodiesterases"/>
    <property type="match status" value="1"/>
</dbReference>
<keyword evidence="7" id="KW-0238">DNA-binding</keyword>
<comment type="cofactor">
    <cofactor evidence="11">
        <name>Zn(2+)</name>
        <dbReference type="ChEBI" id="CHEBI:29105"/>
    </cofactor>
    <text evidence="11">Binds 1 zinc ion per subunit.</text>
</comment>
<evidence type="ECO:0000256" key="12">
    <source>
        <dbReference type="SAM" id="MobiDB-lite"/>
    </source>
</evidence>
<dbReference type="GO" id="GO:0008081">
    <property type="term" value="F:phosphoric diester hydrolase activity"/>
    <property type="evidence" value="ECO:0007669"/>
    <property type="project" value="InterPro"/>
</dbReference>
<keyword evidence="4 11" id="KW-0479">Metal-binding</keyword>
<evidence type="ECO:0000313" key="14">
    <source>
        <dbReference type="EMBL" id="CAD7229339.1"/>
    </source>
</evidence>
<dbReference type="Pfam" id="PF00870">
    <property type="entry name" value="P53"/>
    <property type="match status" value="1"/>
</dbReference>
<dbReference type="SUPFAM" id="SSF49417">
    <property type="entry name" value="p53-like transcription factors"/>
    <property type="match status" value="1"/>
</dbReference>
<feature type="compositionally biased region" description="Basic and acidic residues" evidence="12">
    <location>
        <begin position="659"/>
        <end position="675"/>
    </location>
</feature>
<comment type="similarity">
    <text evidence="2">Belongs to the p53 family.</text>
</comment>
<dbReference type="GO" id="GO:0046872">
    <property type="term" value="F:metal ion binding"/>
    <property type="evidence" value="ECO:0007669"/>
    <property type="project" value="UniProtKB-KW"/>
</dbReference>